<dbReference type="InterPro" id="IPR023213">
    <property type="entry name" value="CAT-like_dom_sf"/>
</dbReference>
<dbReference type="NCBIfam" id="TIGR01733">
    <property type="entry name" value="AA-adenyl-dom"/>
    <property type="match status" value="1"/>
</dbReference>
<dbReference type="FunFam" id="3.30.300.30:FF:000010">
    <property type="entry name" value="Enterobactin synthetase component F"/>
    <property type="match status" value="1"/>
</dbReference>
<dbReference type="Proteomes" id="UP000324285">
    <property type="component" value="Chromosome"/>
</dbReference>
<evidence type="ECO:0000259" key="3">
    <source>
        <dbReference type="Pfam" id="PF00501"/>
    </source>
</evidence>
<dbReference type="Gene3D" id="3.30.559.10">
    <property type="entry name" value="Chloramphenicol acetyltransferase-like domain"/>
    <property type="match status" value="1"/>
</dbReference>
<dbReference type="GO" id="GO:0009239">
    <property type="term" value="P:enterobactin biosynthetic process"/>
    <property type="evidence" value="ECO:0007669"/>
    <property type="project" value="TreeGrafter"/>
</dbReference>
<dbReference type="InterPro" id="IPR020845">
    <property type="entry name" value="AMP-binding_CS"/>
</dbReference>
<keyword evidence="7" id="KW-1185">Reference proteome</keyword>
<evidence type="ECO:0000313" key="7">
    <source>
        <dbReference type="Proteomes" id="UP000324285"/>
    </source>
</evidence>
<dbReference type="GO" id="GO:0009366">
    <property type="term" value="C:enterobactin synthetase complex"/>
    <property type="evidence" value="ECO:0007669"/>
    <property type="project" value="TreeGrafter"/>
</dbReference>
<organism evidence="6 7">
    <name type="scientific">Halomonas binhaiensis</name>
    <dbReference type="NCBI Taxonomy" id="2562282"/>
    <lineage>
        <taxon>Bacteria</taxon>
        <taxon>Pseudomonadati</taxon>
        <taxon>Pseudomonadota</taxon>
        <taxon>Gammaproteobacteria</taxon>
        <taxon>Oceanospirillales</taxon>
        <taxon>Halomonadaceae</taxon>
        <taxon>Halomonas</taxon>
    </lineage>
</organism>
<dbReference type="FunFam" id="3.40.50.980:FF:000001">
    <property type="entry name" value="Non-ribosomal peptide synthetase"/>
    <property type="match status" value="1"/>
</dbReference>
<dbReference type="GO" id="GO:0043041">
    <property type="term" value="P:amino acid activation for nonribosomal peptide biosynthetic process"/>
    <property type="evidence" value="ECO:0007669"/>
    <property type="project" value="TreeGrafter"/>
</dbReference>
<dbReference type="GO" id="GO:0047527">
    <property type="term" value="F:2,3-dihydroxybenzoate-serine ligase activity"/>
    <property type="evidence" value="ECO:0007669"/>
    <property type="project" value="TreeGrafter"/>
</dbReference>
<evidence type="ECO:0000256" key="2">
    <source>
        <dbReference type="ARBA" id="ARBA00022553"/>
    </source>
</evidence>
<dbReference type="Pfam" id="PF00668">
    <property type="entry name" value="Condensation"/>
    <property type="match status" value="1"/>
</dbReference>
<dbReference type="Gene3D" id="3.30.559.30">
    <property type="entry name" value="Nonribosomal peptide synthetase, condensation domain"/>
    <property type="match status" value="1"/>
</dbReference>
<name>A0A7U3HWN7_9GAMM</name>
<protein>
    <submittedName>
        <fullName evidence="6">Amino acid adenylation domain-containing protein</fullName>
    </submittedName>
</protein>
<dbReference type="InterPro" id="IPR025110">
    <property type="entry name" value="AMP-bd_C"/>
</dbReference>
<dbReference type="Pfam" id="PF13193">
    <property type="entry name" value="AMP-binding_C"/>
    <property type="match status" value="1"/>
</dbReference>
<dbReference type="PANTHER" id="PTHR45527">
    <property type="entry name" value="NONRIBOSOMAL PEPTIDE SYNTHETASE"/>
    <property type="match status" value="1"/>
</dbReference>
<feature type="domain" description="AMP-binding enzyme C-terminal" evidence="5">
    <location>
        <begin position="916"/>
        <end position="992"/>
    </location>
</feature>
<evidence type="ECO:0000256" key="1">
    <source>
        <dbReference type="ARBA" id="ARBA00022450"/>
    </source>
</evidence>
<dbReference type="SUPFAM" id="SSF56801">
    <property type="entry name" value="Acetyl-CoA synthetase-like"/>
    <property type="match status" value="1"/>
</dbReference>
<dbReference type="EMBL" id="CP038437">
    <property type="protein sequence ID" value="QRG26795.1"/>
    <property type="molecule type" value="Genomic_DNA"/>
</dbReference>
<keyword evidence="1" id="KW-0596">Phosphopantetheine</keyword>
<accession>A0A7U3HWN7</accession>
<dbReference type="PANTHER" id="PTHR45527:SF1">
    <property type="entry name" value="FATTY ACID SYNTHASE"/>
    <property type="match status" value="1"/>
</dbReference>
<dbReference type="GO" id="GO:0031177">
    <property type="term" value="F:phosphopantetheine binding"/>
    <property type="evidence" value="ECO:0007669"/>
    <property type="project" value="TreeGrafter"/>
</dbReference>
<reference evidence="6" key="1">
    <citation type="submission" date="2021-02" db="EMBL/GenBank/DDBJ databases">
        <title>Strain Y2R2, a novel species of the genus Halomonas.</title>
        <authorList>
            <person name="Huang H."/>
        </authorList>
    </citation>
    <scope>NUCLEOTIDE SEQUENCE</scope>
    <source>
        <strain evidence="6">Y2R2</strain>
    </source>
</reference>
<feature type="domain" description="Condensation" evidence="4">
    <location>
        <begin position="57"/>
        <end position="479"/>
    </location>
</feature>
<dbReference type="InterPro" id="IPR045851">
    <property type="entry name" value="AMP-bd_C_sf"/>
</dbReference>
<dbReference type="Pfam" id="PF00501">
    <property type="entry name" value="AMP-binding"/>
    <property type="match status" value="1"/>
</dbReference>
<dbReference type="Gene3D" id="2.30.38.10">
    <property type="entry name" value="Luciferase, Domain 3"/>
    <property type="match status" value="1"/>
</dbReference>
<evidence type="ECO:0000259" key="4">
    <source>
        <dbReference type="Pfam" id="PF00668"/>
    </source>
</evidence>
<dbReference type="GO" id="GO:0005829">
    <property type="term" value="C:cytosol"/>
    <property type="evidence" value="ECO:0007669"/>
    <property type="project" value="TreeGrafter"/>
</dbReference>
<dbReference type="KEGG" id="hbh:E4T21_21395"/>
<evidence type="ECO:0000313" key="6">
    <source>
        <dbReference type="EMBL" id="QRG26795.1"/>
    </source>
</evidence>
<dbReference type="FunFam" id="3.40.50.12780:FF:000012">
    <property type="entry name" value="Non-ribosomal peptide synthetase"/>
    <property type="match status" value="1"/>
</dbReference>
<dbReference type="Gene3D" id="3.30.300.30">
    <property type="match status" value="1"/>
</dbReference>
<proteinExistence type="predicted"/>
<dbReference type="InterPro" id="IPR001242">
    <property type="entry name" value="Condensation_dom"/>
</dbReference>
<evidence type="ECO:0000259" key="5">
    <source>
        <dbReference type="Pfam" id="PF13193"/>
    </source>
</evidence>
<dbReference type="PROSITE" id="PS00455">
    <property type="entry name" value="AMP_BINDING"/>
    <property type="match status" value="1"/>
</dbReference>
<sequence length="1085" mass="118225">MTRRTELSYPLTAAQSEIWLAMLLESKSIGDDAPGSMGSESGIAEGSSAELGTLGYASPAYNLAEYLEIAGPVDVPLFEEALRRAMRESRAMYTTFIAEKEETRQQLPPDVDWHMPVVDVSTESDPRAAAEAWMHADLSRPLDLKRGPLFMHALFQAGPNLFFWYQRVHHLVTDGFGASLLAQRVAHIYTALIEGQSPQPAAYIPLQEAVEVDQAYRASKAFARDRGYWCERFSGRPEPVSLAREPALAHQSAVAGILRQRGHLSAQTRAELGQLSQHLGCSLPQLLIALSAIYLYRMTGQSDLVVGLPVTARMGSVMRCFSGTVSNVVPLRLSLSADMSLQALSRQVGREVRRSLRHQRYRGEDLHRDLGLQQDGQQLHATSINVEPFDYSLHFAGYEARAYNLANGPARDLDIYLFDRGADKALEIGLDANAQLYSTDVLAEHHGRLIRFITTLVRNPTCAVGSFELLTERERHQLVEGWNATTQPVPEATLSGLFEAQVARTPQAIALVQDGGDPRRAHSSSLTYAELNARANRLAHHLIASGIGPEAIVALCLEHSPEMVISLLAVLKAGAAYLPLDPAYPQERLDFMVADAEPVCLVTTSALAGRLFSHRPTIRLLLLDDAEVGSMLADASENDPGDHERWQPLSLLHPAYVIYTSGSTGRPKGVIVSHTGIASLATTQVARFSITAASRILQFASMSFDAAIMEVLMAFAAGARLVLPPVGQLLGTELAAVLRRQEISHALIPPTALTSLGHEDLPAFKTLLVGGEACSPALIERWAPGRRMINAYGPTESTVCATLSTPLSAAQPPPIGTPIANTRAYVLDAGLQPVPVGVVGELYIAGSGLARGYLGRPGLTAERFVADPFGARFGMSGARMYRTGDLASWRSDGTLAFVGRADDQVKLRGFRIEPGEIASVLMGHPSVAQAAVIVREDGAPGDKRLVAYVVPAPVMMPEPSELRAQVAATLPDYMVPSAYVMLDTLPLTPNGKLDRKALPAPQRKHVLPGLRGQRKSGNCVRCLPSCWVWSRWGWNKSDWTIISSSWAAIRCWLRGWSAVFARYWRSNCRSGRCLRPLVWSSWRNG</sequence>
<keyword evidence="2" id="KW-0597">Phosphoprotein</keyword>
<feature type="domain" description="AMP-dependent synthetase/ligase" evidence="3">
    <location>
        <begin position="498"/>
        <end position="854"/>
    </location>
</feature>
<dbReference type="AlphaFoldDB" id="A0A7U3HWN7"/>
<dbReference type="SUPFAM" id="SSF52777">
    <property type="entry name" value="CoA-dependent acyltransferases"/>
    <property type="match status" value="2"/>
</dbReference>
<dbReference type="CDD" id="cd17652">
    <property type="entry name" value="A_NRPS_CmdD_like"/>
    <property type="match status" value="1"/>
</dbReference>
<dbReference type="InterPro" id="IPR010071">
    <property type="entry name" value="AA_adenyl_dom"/>
</dbReference>
<dbReference type="InterPro" id="IPR000873">
    <property type="entry name" value="AMP-dep_synth/lig_dom"/>
</dbReference>
<dbReference type="FunFam" id="2.30.38.10:FF:000001">
    <property type="entry name" value="Non-ribosomal peptide synthetase PvdI"/>
    <property type="match status" value="1"/>
</dbReference>
<gene>
    <name evidence="6" type="ORF">E4T21_21395</name>
</gene>
<dbReference type="Gene3D" id="3.40.50.980">
    <property type="match status" value="2"/>
</dbReference>